<dbReference type="PANTHER" id="PTHR31450:SF3">
    <property type="entry name" value="TYPE III ENDOSOME MEMBRANE PROTEIN TEMP"/>
    <property type="match status" value="1"/>
</dbReference>
<reference evidence="6" key="1">
    <citation type="submission" date="2025-08" db="UniProtKB">
        <authorList>
            <consortium name="RefSeq"/>
        </authorList>
    </citation>
    <scope>IDENTIFICATION</scope>
</reference>
<proteinExistence type="predicted"/>
<feature type="transmembrane region" description="Helical" evidence="4">
    <location>
        <begin position="44"/>
        <end position="60"/>
    </location>
</feature>
<dbReference type="SMART" id="SM00369">
    <property type="entry name" value="LRR_TYP"/>
    <property type="match status" value="3"/>
</dbReference>
<dbReference type="Pfam" id="PF13855">
    <property type="entry name" value="LRR_8"/>
    <property type="match status" value="1"/>
</dbReference>
<dbReference type="AlphaFoldDB" id="A0A6J1USA1"/>
<dbReference type="Proteomes" id="UP000504612">
    <property type="component" value="Unplaced"/>
</dbReference>
<evidence type="ECO:0000256" key="1">
    <source>
        <dbReference type="ARBA" id="ARBA00022614"/>
    </source>
</evidence>
<dbReference type="PANTHER" id="PTHR31450">
    <property type="entry name" value="LEUCINE-RICH REPEAT-CONTAINING PROTEIN 19 LRRC19 FAMILY MEMBER"/>
    <property type="match status" value="1"/>
</dbReference>
<dbReference type="KEGG" id="nss:113418927"/>
<dbReference type="InterPro" id="IPR003591">
    <property type="entry name" value="Leu-rich_rpt_typical-subtyp"/>
</dbReference>
<dbReference type="InterPro" id="IPR032675">
    <property type="entry name" value="LRR_dom_sf"/>
</dbReference>
<keyword evidence="4" id="KW-0472">Membrane</keyword>
<feature type="transmembrane region" description="Helical" evidence="4">
    <location>
        <begin position="292"/>
        <end position="313"/>
    </location>
</feature>
<feature type="region of interest" description="Disordered" evidence="3">
    <location>
        <begin position="1"/>
        <end position="26"/>
    </location>
</feature>
<dbReference type="InterPro" id="IPR001611">
    <property type="entry name" value="Leu-rich_rpt"/>
</dbReference>
<keyword evidence="5" id="KW-1185">Reference proteome</keyword>
<name>A0A6J1USA1_9SAUR</name>
<dbReference type="Pfam" id="PF15176">
    <property type="entry name" value="LRR19-TM"/>
    <property type="match status" value="1"/>
</dbReference>
<accession>A0A6J1USA1</accession>
<dbReference type="GeneID" id="113418927"/>
<evidence type="ECO:0000313" key="5">
    <source>
        <dbReference type="Proteomes" id="UP000504612"/>
    </source>
</evidence>
<keyword evidence="4" id="KW-0812">Transmembrane</keyword>
<gene>
    <name evidence="6" type="primary">LOC113418927</name>
</gene>
<evidence type="ECO:0000313" key="6">
    <source>
        <dbReference type="RefSeq" id="XP_026533846.1"/>
    </source>
</evidence>
<dbReference type="PROSITE" id="PS51450">
    <property type="entry name" value="LRR"/>
    <property type="match status" value="1"/>
</dbReference>
<evidence type="ECO:0000256" key="4">
    <source>
        <dbReference type="SAM" id="Phobius"/>
    </source>
</evidence>
<protein>
    <submittedName>
        <fullName evidence="6">Leucine-rich repeat-containing protein 19-like isoform X1</fullName>
    </submittedName>
</protein>
<sequence>MGESSPTGNYTLASPLNWRQSGSESGNQTPCFKQKFFLKSKMKNIWYLWISSILLPWSAVSGHPCNIDKMGQAACSGKSLLHPPKFLPMHITILDLSFNSLTMPKHGPFLRSFPSLHSLNLSSNSIPTLSSSLFCNLGALRLLDLSSCGISYVHRRSFRGLKSLHSLHLNNNKLQSLDLSIFPASGILVHLDLQNNELPCGHELVQLNVQRIHHIKLQGNISVCNDSLTPFQQAVPEKELQIQEIRPSDYETVSHRRKLQFLHIVSTKNPSSLENATAAITTPSTQTAGKNWIYFAGFVLLAITISLLIALIVKCKLLQKKHASYHHQRLPDSRSIGSSHIEERDMDMTYGRNQPASECYPEDDDGFIEDNYIVPNQDLKEEEEDLELEPHFKIGISF</sequence>
<evidence type="ECO:0000256" key="3">
    <source>
        <dbReference type="SAM" id="MobiDB-lite"/>
    </source>
</evidence>
<keyword evidence="1" id="KW-0433">Leucine-rich repeat</keyword>
<dbReference type="Gene3D" id="3.80.10.10">
    <property type="entry name" value="Ribonuclease Inhibitor"/>
    <property type="match status" value="1"/>
</dbReference>
<keyword evidence="2" id="KW-0677">Repeat</keyword>
<dbReference type="RefSeq" id="XP_026533846.1">
    <property type="nucleotide sequence ID" value="XM_026678061.1"/>
</dbReference>
<organism evidence="5 6">
    <name type="scientific">Notechis scutatus</name>
    <name type="common">mainland tiger snake</name>
    <dbReference type="NCBI Taxonomy" id="8663"/>
    <lineage>
        <taxon>Eukaryota</taxon>
        <taxon>Metazoa</taxon>
        <taxon>Chordata</taxon>
        <taxon>Craniata</taxon>
        <taxon>Vertebrata</taxon>
        <taxon>Euteleostomi</taxon>
        <taxon>Lepidosauria</taxon>
        <taxon>Squamata</taxon>
        <taxon>Bifurcata</taxon>
        <taxon>Unidentata</taxon>
        <taxon>Episquamata</taxon>
        <taxon>Toxicofera</taxon>
        <taxon>Serpentes</taxon>
        <taxon>Colubroidea</taxon>
        <taxon>Elapidae</taxon>
        <taxon>Hydrophiinae</taxon>
        <taxon>Notechis</taxon>
    </lineage>
</organism>
<keyword evidence="4" id="KW-1133">Transmembrane helix</keyword>
<evidence type="ECO:0000256" key="2">
    <source>
        <dbReference type="ARBA" id="ARBA00022737"/>
    </source>
</evidence>
<dbReference type="SUPFAM" id="SSF52058">
    <property type="entry name" value="L domain-like"/>
    <property type="match status" value="1"/>
</dbReference>